<gene>
    <name evidence="1" type="ORF">AB8B23_05225</name>
</gene>
<dbReference type="AlphaFoldDB" id="A0AB39VCW3"/>
<proteinExistence type="predicted"/>
<protein>
    <submittedName>
        <fullName evidence="1">Uncharacterized protein</fullName>
    </submittedName>
</protein>
<dbReference type="RefSeq" id="WP_369713746.1">
    <property type="nucleotide sequence ID" value="NZ_CP165646.1"/>
</dbReference>
<dbReference type="KEGG" id="lmes:AB8B23_05225"/>
<sequence>MRIIKTILYLIIFQILTFSKTRETLRTTVFYNYYPVINQEIKSGLEIQRLKGYCLTHKNTDHICKGFIFIPKYYEFESEDEYEPERLKVDAIKKININLSTFKAMSYGDVDFKENYPKFNKIDSITLKDYRIQESINKIKKMLVVYDAIDDTRQFRNMIVDCCYTIPVIEKNYDDFGRNFSHYIVIKGADIIHPYIMDIKNYKPDEVKTEVKNLNQIYQYFKNNSYRNIDYASEKFDEYENFIEENIDKNELEVALQREIYELTKELDLQ</sequence>
<accession>A0AB39VCW3</accession>
<reference evidence="1" key="1">
    <citation type="submission" date="2024-07" db="EMBL/GenBank/DDBJ databases">
        <authorList>
            <person name="Li X.-J."/>
            <person name="Wang X."/>
        </authorList>
    </citation>
    <scope>NUCLEOTIDE SEQUENCE</scope>
    <source>
        <strain evidence="1">HSP-342</strain>
    </source>
</reference>
<name>A0AB39VCW3_9FUSO</name>
<evidence type="ECO:0000313" key="1">
    <source>
        <dbReference type="EMBL" id="XDU65558.1"/>
    </source>
</evidence>
<organism evidence="1">
    <name type="scientific">Leptotrichia mesophila</name>
    <dbReference type="NCBI Taxonomy" id="3239303"/>
    <lineage>
        <taxon>Bacteria</taxon>
        <taxon>Fusobacteriati</taxon>
        <taxon>Fusobacteriota</taxon>
        <taxon>Fusobacteriia</taxon>
        <taxon>Fusobacteriales</taxon>
        <taxon>Leptotrichiaceae</taxon>
        <taxon>Leptotrichia</taxon>
    </lineage>
</organism>
<dbReference type="EMBL" id="CP165646">
    <property type="protein sequence ID" value="XDU65558.1"/>
    <property type="molecule type" value="Genomic_DNA"/>
</dbReference>